<comment type="caution">
    <text evidence="1">The sequence shown here is derived from an EMBL/GenBank/DDBJ whole genome shotgun (WGS) entry which is preliminary data.</text>
</comment>
<proteinExistence type="predicted"/>
<name>A0A0F9BL27_9ZZZZ</name>
<sequence>TWRPIHDTFDDPNWKRGDPQVGILMLTDEPEIQSEPARDLAQERMDALEDRIAQLEGG</sequence>
<feature type="non-terminal residue" evidence="1">
    <location>
        <position position="1"/>
    </location>
</feature>
<evidence type="ECO:0000313" key="1">
    <source>
        <dbReference type="EMBL" id="KKK85091.1"/>
    </source>
</evidence>
<reference evidence="1" key="1">
    <citation type="journal article" date="2015" name="Nature">
        <title>Complex archaea that bridge the gap between prokaryotes and eukaryotes.</title>
        <authorList>
            <person name="Spang A."/>
            <person name="Saw J.H."/>
            <person name="Jorgensen S.L."/>
            <person name="Zaremba-Niedzwiedzka K."/>
            <person name="Martijn J."/>
            <person name="Lind A.E."/>
            <person name="van Eijk R."/>
            <person name="Schleper C."/>
            <person name="Guy L."/>
            <person name="Ettema T.J."/>
        </authorList>
    </citation>
    <scope>NUCLEOTIDE SEQUENCE</scope>
</reference>
<dbReference type="AlphaFoldDB" id="A0A0F9BL27"/>
<protein>
    <submittedName>
        <fullName evidence="1">Uncharacterized protein</fullName>
    </submittedName>
</protein>
<organism evidence="1">
    <name type="scientific">marine sediment metagenome</name>
    <dbReference type="NCBI Taxonomy" id="412755"/>
    <lineage>
        <taxon>unclassified sequences</taxon>
        <taxon>metagenomes</taxon>
        <taxon>ecological metagenomes</taxon>
    </lineage>
</organism>
<accession>A0A0F9BL27</accession>
<gene>
    <name evidence="1" type="ORF">LCGC14_2776810</name>
</gene>
<dbReference type="EMBL" id="LAZR01051471">
    <property type="protein sequence ID" value="KKK85091.1"/>
    <property type="molecule type" value="Genomic_DNA"/>
</dbReference>